<feature type="domain" description="Zn(2)-C6 fungal-type" evidence="5">
    <location>
        <begin position="40"/>
        <end position="72"/>
    </location>
</feature>
<feature type="region of interest" description="Disordered" evidence="4">
    <location>
        <begin position="175"/>
        <end position="230"/>
    </location>
</feature>
<evidence type="ECO:0000259" key="5">
    <source>
        <dbReference type="PROSITE" id="PS50048"/>
    </source>
</evidence>
<dbReference type="InterPro" id="IPR001138">
    <property type="entry name" value="Zn2Cys6_DnaBD"/>
</dbReference>
<dbReference type="VEuPathDB" id="FungiDB:MFRU_045g00720"/>
<evidence type="ECO:0000313" key="6">
    <source>
        <dbReference type="EMBL" id="KAA8565384.1"/>
    </source>
</evidence>
<evidence type="ECO:0000256" key="3">
    <source>
        <dbReference type="ARBA" id="ARBA00023242"/>
    </source>
</evidence>
<evidence type="ECO:0000256" key="1">
    <source>
        <dbReference type="ARBA" id="ARBA00004123"/>
    </source>
</evidence>
<dbReference type="SUPFAM" id="SSF57701">
    <property type="entry name" value="Zn2/Cys6 DNA-binding domain"/>
    <property type="match status" value="1"/>
</dbReference>
<feature type="compositionally biased region" description="Polar residues" evidence="4">
    <location>
        <begin position="194"/>
        <end position="206"/>
    </location>
</feature>
<reference evidence="6 7" key="1">
    <citation type="submission" date="2019-06" db="EMBL/GenBank/DDBJ databases">
        <title>Genome Sequence of the Brown Rot Fungal Pathogen Monilinia fructicola.</title>
        <authorList>
            <person name="De Miccolis Angelini R.M."/>
            <person name="Landi L."/>
            <person name="Abate D."/>
            <person name="Pollastro S."/>
            <person name="Romanazzi G."/>
            <person name="Faretra F."/>
        </authorList>
    </citation>
    <scope>NUCLEOTIDE SEQUENCE [LARGE SCALE GENOMIC DNA]</scope>
    <source>
        <strain evidence="6 7">Mfrc123</strain>
    </source>
</reference>
<dbReference type="InterPro" id="IPR007219">
    <property type="entry name" value="XnlR_reg_dom"/>
</dbReference>
<dbReference type="AlphaFoldDB" id="A0A5M9J7A4"/>
<dbReference type="Gene3D" id="4.10.240.10">
    <property type="entry name" value="Zn(2)-C6 fungal-type DNA-binding domain"/>
    <property type="match status" value="1"/>
</dbReference>
<dbReference type="SMART" id="SM00906">
    <property type="entry name" value="Fungal_trans"/>
    <property type="match status" value="1"/>
</dbReference>
<keyword evidence="7" id="KW-1185">Reference proteome</keyword>
<evidence type="ECO:0000256" key="4">
    <source>
        <dbReference type="SAM" id="MobiDB-lite"/>
    </source>
</evidence>
<feature type="compositionally biased region" description="Basic and acidic residues" evidence="4">
    <location>
        <begin position="837"/>
        <end position="852"/>
    </location>
</feature>
<dbReference type="CDD" id="cd00067">
    <property type="entry name" value="GAL4"/>
    <property type="match status" value="1"/>
</dbReference>
<gene>
    <name evidence="6" type="ORF">EYC84_011091</name>
</gene>
<dbReference type="PANTHER" id="PTHR31001">
    <property type="entry name" value="UNCHARACTERIZED TRANSCRIPTIONAL REGULATORY PROTEIN"/>
    <property type="match status" value="1"/>
</dbReference>
<dbReference type="Proteomes" id="UP000322873">
    <property type="component" value="Unassembled WGS sequence"/>
</dbReference>
<dbReference type="CDD" id="cd12148">
    <property type="entry name" value="fungal_TF_MHR"/>
    <property type="match status" value="1"/>
</dbReference>
<dbReference type="EMBL" id="VICG01000014">
    <property type="protein sequence ID" value="KAA8565384.1"/>
    <property type="molecule type" value="Genomic_DNA"/>
</dbReference>
<feature type="region of interest" description="Disordered" evidence="4">
    <location>
        <begin position="837"/>
        <end position="862"/>
    </location>
</feature>
<dbReference type="GO" id="GO:0003677">
    <property type="term" value="F:DNA binding"/>
    <property type="evidence" value="ECO:0007669"/>
    <property type="project" value="InterPro"/>
</dbReference>
<dbReference type="PANTHER" id="PTHR31001:SF49">
    <property type="entry name" value="ZN(II)2CYS6 TRANSCRIPTION FACTOR (EUROFUNG)"/>
    <property type="match status" value="1"/>
</dbReference>
<organism evidence="6 7">
    <name type="scientific">Monilinia fructicola</name>
    <name type="common">Brown rot fungus</name>
    <name type="synonym">Ciboria fructicola</name>
    <dbReference type="NCBI Taxonomy" id="38448"/>
    <lineage>
        <taxon>Eukaryota</taxon>
        <taxon>Fungi</taxon>
        <taxon>Dikarya</taxon>
        <taxon>Ascomycota</taxon>
        <taxon>Pezizomycotina</taxon>
        <taxon>Leotiomycetes</taxon>
        <taxon>Helotiales</taxon>
        <taxon>Sclerotiniaceae</taxon>
        <taxon>Monilinia</taxon>
    </lineage>
</organism>
<dbReference type="GO" id="GO:0000981">
    <property type="term" value="F:DNA-binding transcription factor activity, RNA polymerase II-specific"/>
    <property type="evidence" value="ECO:0007669"/>
    <property type="project" value="InterPro"/>
</dbReference>
<feature type="compositionally biased region" description="Polar residues" evidence="4">
    <location>
        <begin position="175"/>
        <end position="187"/>
    </location>
</feature>
<feature type="region of interest" description="Disordered" evidence="4">
    <location>
        <begin position="12"/>
        <end position="38"/>
    </location>
</feature>
<comment type="caution">
    <text evidence="6">The sequence shown here is derived from an EMBL/GenBank/DDBJ whole genome shotgun (WGS) entry which is preliminary data.</text>
</comment>
<dbReference type="Pfam" id="PF04082">
    <property type="entry name" value="Fungal_trans"/>
    <property type="match status" value="1"/>
</dbReference>
<feature type="region of interest" description="Disordered" evidence="4">
    <location>
        <begin position="263"/>
        <end position="285"/>
    </location>
</feature>
<comment type="subcellular location">
    <subcellularLocation>
        <location evidence="1">Nucleus</location>
    </subcellularLocation>
</comment>
<name>A0A5M9J7A4_MONFR</name>
<sequence length="966" mass="106770">MRRDGLAVAHGYELASPGHDSTQAHDSPKPTLRRNGKLPSCEPCRVGKLACGHEQPCCGRCVRRGLESRCWYHPAPMSRGKGGKMVGSDGGIERGVRDGGGEVGSGGRVEKRRRLDGRIGGGAGLDGLADAAIMRDEEREEGRIGEEMNIRNGNVNPITNDPTTLRATPFVGTEPTTKNQSATQNLTGFPATKPPTTSVYRSSRGCSSPHPRREHNKQTRPNIQNSTFGIPTVHNNWSGAIYPRSRRYWGPTSFGAVFRDGGSGGTDEWDVKSSGDISKDGPVGTRFRDERMGNEALGGMLDIGEEGRRNPSSWPFGQPLLGRNRPTSYSVRCEMITKALWNIPSLSSCNRLLERYHDLVEFSIMPEFMIKYLVTTIYSTFGSVLAEPRSKEKFIPFVETLLKNEETPLPPSPDDGIAWLDTFSGSNIRFEAIGLLFCFIGRAYQSLADGDPLFQKEENHGRNRRQTSWRMNECADVMGKMCDCTDTVNEIVVAFRVAIFVLESSVVGDECYGNLNRHGNMITSACAIGLHRLPHIPPHLLTTAAEYKRRVFASVYSMDKCSSALNGTPPGIPRLYCRLQMPSDLSETELFLPRTEMQQAIANCDEHGWNKKGEIHCGTYYRVSLQNYMVKEEILEGALGVDVQVSRERIDSLLARASSLSQSRPPQFQFNVASTGRLLLVQLSTRLETLQNTFLLHRLALANHLEGNYNQGLLDTAMEMLEKVIMMWEKRDALVGFEYCFDWFVTNYGIPAAGVICVELLKLTSTKSENTRTEHERGERATRFPKSVAIQKLTLFAAFLDWVRQTDGNYALLKRVRGVVGRVLKWVLDGGEMNREVEREKGKERHHSREDQSVGSQGAINPTLMEIEASTSATGNTEMIGPAPHAWNNMDLNFAPPLVHSSQTEPTGLDGGFSTSLDLDMGLESLEGIGMEEMWGQVDWLNAGDWMGGSGVGGVGNGSAGFGFAF</sequence>
<dbReference type="InterPro" id="IPR036864">
    <property type="entry name" value="Zn2-C6_fun-type_DNA-bd_sf"/>
</dbReference>
<proteinExistence type="predicted"/>
<dbReference type="PROSITE" id="PS50048">
    <property type="entry name" value="ZN2_CY6_FUNGAL_2"/>
    <property type="match status" value="1"/>
</dbReference>
<dbReference type="GO" id="GO:0005634">
    <property type="term" value="C:nucleus"/>
    <property type="evidence" value="ECO:0007669"/>
    <property type="project" value="UniProtKB-SubCell"/>
</dbReference>
<feature type="compositionally biased region" description="Basic and acidic residues" evidence="4">
    <location>
        <begin position="269"/>
        <end position="279"/>
    </location>
</feature>
<dbReference type="GO" id="GO:0008270">
    <property type="term" value="F:zinc ion binding"/>
    <property type="evidence" value="ECO:0007669"/>
    <property type="project" value="InterPro"/>
</dbReference>
<protein>
    <recommendedName>
        <fullName evidence="5">Zn(2)-C6 fungal-type domain-containing protein</fullName>
    </recommendedName>
</protein>
<accession>A0A5M9J7A4</accession>
<keyword evidence="3" id="KW-0539">Nucleus</keyword>
<dbReference type="InterPro" id="IPR050613">
    <property type="entry name" value="Sec_Metabolite_Reg"/>
</dbReference>
<evidence type="ECO:0000256" key="2">
    <source>
        <dbReference type="ARBA" id="ARBA00022723"/>
    </source>
</evidence>
<keyword evidence="2" id="KW-0479">Metal-binding</keyword>
<feature type="compositionally biased region" description="Polar residues" evidence="4">
    <location>
        <begin position="219"/>
        <end position="230"/>
    </location>
</feature>
<evidence type="ECO:0000313" key="7">
    <source>
        <dbReference type="Proteomes" id="UP000322873"/>
    </source>
</evidence>
<dbReference type="PROSITE" id="PS00463">
    <property type="entry name" value="ZN2_CY6_FUNGAL_1"/>
    <property type="match status" value="1"/>
</dbReference>
<dbReference type="GO" id="GO:0006351">
    <property type="term" value="P:DNA-templated transcription"/>
    <property type="evidence" value="ECO:0007669"/>
    <property type="project" value="InterPro"/>
</dbReference>